<sequence length="56" mass="6383">MILDYKKNLGAFDRIIRTAIGFYTLWLVLSGTVTGWWAVAAFLFAMFNFIEAALAY</sequence>
<dbReference type="Proteomes" id="UP000298324">
    <property type="component" value="Unassembled WGS sequence"/>
</dbReference>
<evidence type="ECO:0000259" key="2">
    <source>
        <dbReference type="Pfam" id="PF11127"/>
    </source>
</evidence>
<keyword evidence="1" id="KW-0812">Transmembrane</keyword>
<dbReference type="InterPro" id="IPR021309">
    <property type="entry name" value="YgaP-like_TM"/>
</dbReference>
<gene>
    <name evidence="3" type="ORF">Psch_02585</name>
</gene>
<proteinExistence type="predicted"/>
<evidence type="ECO:0000313" key="3">
    <source>
        <dbReference type="EMBL" id="TEB05544.1"/>
    </source>
</evidence>
<keyword evidence="4" id="KW-1185">Reference proteome</keyword>
<keyword evidence="1" id="KW-0472">Membrane</keyword>
<evidence type="ECO:0000256" key="1">
    <source>
        <dbReference type="SAM" id="Phobius"/>
    </source>
</evidence>
<dbReference type="Pfam" id="PF11127">
    <property type="entry name" value="YgaP-like_TM"/>
    <property type="match status" value="1"/>
</dbReference>
<reference evidence="3 4" key="1">
    <citation type="journal article" date="2018" name="Environ. Microbiol.">
        <title>Novel energy conservation strategies and behaviour of Pelotomaculum schinkii driving syntrophic propionate catabolism.</title>
        <authorList>
            <person name="Hidalgo-Ahumada C.A.P."/>
            <person name="Nobu M.K."/>
            <person name="Narihiro T."/>
            <person name="Tamaki H."/>
            <person name="Liu W.T."/>
            <person name="Kamagata Y."/>
            <person name="Stams A.J.M."/>
            <person name="Imachi H."/>
            <person name="Sousa D.Z."/>
        </authorList>
    </citation>
    <scope>NUCLEOTIDE SEQUENCE [LARGE SCALE GENOMIC DNA]</scope>
    <source>
        <strain evidence="3 4">HH</strain>
    </source>
</reference>
<feature type="transmembrane region" description="Helical" evidence="1">
    <location>
        <begin position="20"/>
        <end position="50"/>
    </location>
</feature>
<dbReference type="EMBL" id="QFGA01000002">
    <property type="protein sequence ID" value="TEB05544.1"/>
    <property type="molecule type" value="Genomic_DNA"/>
</dbReference>
<comment type="caution">
    <text evidence="3">The sequence shown here is derived from an EMBL/GenBank/DDBJ whole genome shotgun (WGS) entry which is preliminary data.</text>
</comment>
<evidence type="ECO:0000313" key="4">
    <source>
        <dbReference type="Proteomes" id="UP000298324"/>
    </source>
</evidence>
<accession>A0A4Y7R9C7</accession>
<organism evidence="3 4">
    <name type="scientific">Pelotomaculum schinkii</name>
    <dbReference type="NCBI Taxonomy" id="78350"/>
    <lineage>
        <taxon>Bacteria</taxon>
        <taxon>Bacillati</taxon>
        <taxon>Bacillota</taxon>
        <taxon>Clostridia</taxon>
        <taxon>Eubacteriales</taxon>
        <taxon>Desulfotomaculaceae</taxon>
        <taxon>Pelotomaculum</taxon>
    </lineage>
</organism>
<name>A0A4Y7R9C7_9FIRM</name>
<protein>
    <recommendedName>
        <fullName evidence="2">Inner membrane protein YgaP-like transmembrane domain-containing protein</fullName>
    </recommendedName>
</protein>
<dbReference type="AlphaFoldDB" id="A0A4Y7R9C7"/>
<keyword evidence="1" id="KW-1133">Transmembrane helix</keyword>
<dbReference type="RefSeq" id="WP_134218615.1">
    <property type="nucleotide sequence ID" value="NZ_QFGA01000002.1"/>
</dbReference>
<feature type="domain" description="Inner membrane protein YgaP-like transmembrane" evidence="2">
    <location>
        <begin position="6"/>
        <end position="52"/>
    </location>
</feature>